<evidence type="ECO:0000313" key="1">
    <source>
        <dbReference type="Proteomes" id="UP000095280"/>
    </source>
</evidence>
<dbReference type="AlphaFoldDB" id="A0A1I8FL10"/>
<protein>
    <submittedName>
        <fullName evidence="2">SAM domain-containing protein</fullName>
    </submittedName>
</protein>
<keyword evidence="1" id="KW-1185">Reference proteome</keyword>
<name>A0A1I8FL10_9PLAT</name>
<sequence>QVLRARVNLIGCRQWQRKSVGTAAPSQRLGNWRIAAQRKLIFMEQRKADVHRLSNPAFSRLLQDAGFDPLDQSERAAAHTDRRPAVWLLLSDLQCRCGEMKELEVQVREMKELEVQVRGMKELEVQVREMKELEVQVAGNEGAGSAEAIAICQWLDKTGASGRQQQYPAAQWGAILVDPGLVDIRVRRLSELTAILRQHLLTAPTQSDKPATSPVGVGGTARDSGRFARVNTPILLTKAGAAAAAAKLLWRRFRLKRTD</sequence>
<dbReference type="Proteomes" id="UP000095280">
    <property type="component" value="Unplaced"/>
</dbReference>
<reference evidence="2" key="1">
    <citation type="submission" date="2016-11" db="UniProtKB">
        <authorList>
            <consortium name="WormBaseParasite"/>
        </authorList>
    </citation>
    <scope>IDENTIFICATION</scope>
</reference>
<accession>A0A1I8FL10</accession>
<evidence type="ECO:0000313" key="2">
    <source>
        <dbReference type="WBParaSite" id="maker-unitig_39149-snap-gene-0.1-mRNA-1"/>
    </source>
</evidence>
<proteinExistence type="predicted"/>
<organism evidence="1 2">
    <name type="scientific">Macrostomum lignano</name>
    <dbReference type="NCBI Taxonomy" id="282301"/>
    <lineage>
        <taxon>Eukaryota</taxon>
        <taxon>Metazoa</taxon>
        <taxon>Spiralia</taxon>
        <taxon>Lophotrochozoa</taxon>
        <taxon>Platyhelminthes</taxon>
        <taxon>Rhabditophora</taxon>
        <taxon>Macrostomorpha</taxon>
        <taxon>Macrostomida</taxon>
        <taxon>Macrostomidae</taxon>
        <taxon>Macrostomum</taxon>
    </lineage>
</organism>
<dbReference type="WBParaSite" id="maker-unitig_39149-snap-gene-0.1-mRNA-1">
    <property type="protein sequence ID" value="maker-unitig_39149-snap-gene-0.1-mRNA-1"/>
    <property type="gene ID" value="maker-unitig_39149-snap-gene-0.1"/>
</dbReference>